<dbReference type="InterPro" id="IPR053207">
    <property type="entry name" value="Non-NMDA_GluR_Accessory"/>
</dbReference>
<dbReference type="SMART" id="SM00042">
    <property type="entry name" value="CUB"/>
    <property type="match status" value="2"/>
</dbReference>
<accession>A0A164XQD0</accession>
<dbReference type="OrthoDB" id="6369184at2759"/>
<dbReference type="FunFam" id="2.60.120.290:FF:000058">
    <property type="entry name" value="CUB domaincontaining protein"/>
    <property type="match status" value="1"/>
</dbReference>
<comment type="caution">
    <text evidence="2">Lacks conserved residue(s) required for the propagation of feature annotation.</text>
</comment>
<dbReference type="EMBL" id="LRGB01000944">
    <property type="protein sequence ID" value="KZS14460.1"/>
    <property type="molecule type" value="Genomic_DNA"/>
</dbReference>
<evidence type="ECO:0000259" key="4">
    <source>
        <dbReference type="PROSITE" id="PS01180"/>
    </source>
</evidence>
<organism evidence="5 6">
    <name type="scientific">Daphnia magna</name>
    <dbReference type="NCBI Taxonomy" id="35525"/>
    <lineage>
        <taxon>Eukaryota</taxon>
        <taxon>Metazoa</taxon>
        <taxon>Ecdysozoa</taxon>
        <taxon>Arthropoda</taxon>
        <taxon>Crustacea</taxon>
        <taxon>Branchiopoda</taxon>
        <taxon>Diplostraca</taxon>
        <taxon>Cladocera</taxon>
        <taxon>Anomopoda</taxon>
        <taxon>Daphniidae</taxon>
        <taxon>Daphnia</taxon>
    </lineage>
</organism>
<sequence length="715" mass="78467">MMEFAIERGTPPWRYHMWTAFAALVLPFLVGVGGAIIHPGCECVEYSSTFGQPFGQFTSPDFPKPYDPGIGCVLYTFTAPVASASGPAISWIVELTITNLNLPPTSTCGDGDHLALYLHLDRGEINEKTPSNGRLCSLPARRSGRYGGQAVRYYSAKSSLVLAFHTNKNAPTGNHPSSNHQHVDSASFSTPSVTSNSTNVPYGFKGTYRFIRKSKFRSGGQRIAGSVCDYQFISGGAASRQDQQQQQPTNKFYSPLYPSLYPARSRCLYHFYGSCLWSEDGVKVYDGGDIESPVIAHLCGVIHHAELWSSSSSLLVEFYSSNSSEHTFEGFEGRYSFLPAARGADEYDDIIEEEDEDEEDEENEDGFVINPPGVTSSTTWTTPTTSVGITATTRRRTPMTTPTTARTITFSRPINVTTPSIRRVQVASTKPTSTTPSRTTTTSTTSRSTVKQTTPAPRTSKLPLIIAVTTTATSEISDAQSNLGLDTNTTFISVGGNKEKIDDFCGSATPRELMSNSAVMSLHFHSTTVSRGSRGFKARYSFVSNFGITTGEQISSSPCAFRFNSTTSTNGTFWSPNFPGFYPRDTECHYFFHAQVGERVKIVFSYFDIEGMIPCGLTSASDFVEVSNFMTVDRKLPRYCGLQKDLKMESDGAFFRVTFKSNDRFDGTGFFASYQFTPVADAVTITRRRSSSPASSSPYPPGCILLFYLLAYLIS</sequence>
<feature type="domain" description="CUB" evidence="4">
    <location>
        <begin position="41"/>
        <end position="211"/>
    </location>
</feature>
<name>A0A164XQD0_9CRUS</name>
<feature type="compositionally biased region" description="Low complexity" evidence="3">
    <location>
        <begin position="371"/>
        <end position="384"/>
    </location>
</feature>
<keyword evidence="6" id="KW-1185">Reference proteome</keyword>
<dbReference type="AlphaFoldDB" id="A0A164XQD0"/>
<feature type="compositionally biased region" description="Low complexity" evidence="3">
    <location>
        <begin position="428"/>
        <end position="454"/>
    </location>
</feature>
<evidence type="ECO:0000256" key="2">
    <source>
        <dbReference type="PROSITE-ProRule" id="PRU00059"/>
    </source>
</evidence>
<gene>
    <name evidence="5" type="ORF">APZ42_019781</name>
</gene>
<dbReference type="PANTHER" id="PTHR47537:SF2">
    <property type="entry name" value="CUBILIN"/>
    <property type="match status" value="1"/>
</dbReference>
<protein>
    <submittedName>
        <fullName evidence="5">Cubilin-like protein</fullName>
    </submittedName>
</protein>
<dbReference type="InterPro" id="IPR000859">
    <property type="entry name" value="CUB_dom"/>
</dbReference>
<feature type="compositionally biased region" description="Polar residues" evidence="3">
    <location>
        <begin position="171"/>
        <end position="188"/>
    </location>
</feature>
<dbReference type="STRING" id="35525.A0A164XQD0"/>
<comment type="caution">
    <text evidence="5">The sequence shown here is derived from an EMBL/GenBank/DDBJ whole genome shotgun (WGS) entry which is preliminary data.</text>
</comment>
<dbReference type="Proteomes" id="UP000076858">
    <property type="component" value="Unassembled WGS sequence"/>
</dbReference>
<dbReference type="Pfam" id="PF00431">
    <property type="entry name" value="CUB"/>
    <property type="match status" value="1"/>
</dbReference>
<evidence type="ECO:0000256" key="3">
    <source>
        <dbReference type="SAM" id="MobiDB-lite"/>
    </source>
</evidence>
<proteinExistence type="predicted"/>
<dbReference type="CDD" id="cd00041">
    <property type="entry name" value="CUB"/>
    <property type="match status" value="2"/>
</dbReference>
<evidence type="ECO:0000313" key="6">
    <source>
        <dbReference type="Proteomes" id="UP000076858"/>
    </source>
</evidence>
<feature type="region of interest" description="Disordered" evidence="3">
    <location>
        <begin position="353"/>
        <end position="384"/>
    </location>
</feature>
<keyword evidence="1" id="KW-1015">Disulfide bond</keyword>
<dbReference type="Gene3D" id="2.60.120.290">
    <property type="entry name" value="Spermadhesin, CUB domain"/>
    <property type="match status" value="4"/>
</dbReference>
<feature type="region of interest" description="Disordered" evidence="3">
    <location>
        <begin position="171"/>
        <end position="190"/>
    </location>
</feature>
<feature type="compositionally biased region" description="Acidic residues" evidence="3">
    <location>
        <begin position="353"/>
        <end position="365"/>
    </location>
</feature>
<evidence type="ECO:0000313" key="5">
    <source>
        <dbReference type="EMBL" id="KZS14460.1"/>
    </source>
</evidence>
<dbReference type="PANTHER" id="PTHR47537">
    <property type="entry name" value="CUBILIN"/>
    <property type="match status" value="1"/>
</dbReference>
<reference evidence="5 6" key="1">
    <citation type="submission" date="2016-03" db="EMBL/GenBank/DDBJ databases">
        <title>EvidentialGene: Evidence-directed Construction of Genes on Genomes.</title>
        <authorList>
            <person name="Gilbert D.G."/>
            <person name="Choi J.-H."/>
            <person name="Mockaitis K."/>
            <person name="Colbourne J."/>
            <person name="Pfrender M."/>
        </authorList>
    </citation>
    <scope>NUCLEOTIDE SEQUENCE [LARGE SCALE GENOMIC DNA]</scope>
    <source>
        <strain evidence="5 6">Xinb3</strain>
        <tissue evidence="5">Complete organism</tissue>
    </source>
</reference>
<feature type="region of interest" description="Disordered" evidence="3">
    <location>
        <begin position="416"/>
        <end position="458"/>
    </location>
</feature>
<dbReference type="SUPFAM" id="SSF49854">
    <property type="entry name" value="Spermadhesin, CUB domain"/>
    <property type="match status" value="4"/>
</dbReference>
<evidence type="ECO:0000256" key="1">
    <source>
        <dbReference type="ARBA" id="ARBA00023157"/>
    </source>
</evidence>
<feature type="domain" description="CUB" evidence="4">
    <location>
        <begin position="559"/>
        <end position="677"/>
    </location>
</feature>
<dbReference type="PROSITE" id="PS01180">
    <property type="entry name" value="CUB"/>
    <property type="match status" value="2"/>
</dbReference>
<dbReference type="GO" id="GO:0005886">
    <property type="term" value="C:plasma membrane"/>
    <property type="evidence" value="ECO:0007669"/>
    <property type="project" value="TreeGrafter"/>
</dbReference>
<dbReference type="InterPro" id="IPR035914">
    <property type="entry name" value="Sperma_CUB_dom_sf"/>
</dbReference>